<evidence type="ECO:0000256" key="3">
    <source>
        <dbReference type="ARBA" id="ARBA00022525"/>
    </source>
</evidence>
<comment type="subcellular location">
    <subcellularLocation>
        <location evidence="1">Secreted</location>
    </subcellularLocation>
</comment>
<evidence type="ECO:0000256" key="6">
    <source>
        <dbReference type="ARBA" id="ARBA00023022"/>
    </source>
</evidence>
<evidence type="ECO:0000313" key="10">
    <source>
        <dbReference type="Proteomes" id="UP000002852"/>
    </source>
</evidence>
<evidence type="ECO:0008006" key="11">
    <source>
        <dbReference type="Google" id="ProtNLM"/>
    </source>
</evidence>
<reference evidence="10" key="2">
    <citation type="journal article" date="2013" name="Nat. Genet.">
        <title>The genome of the platyfish, Xiphophorus maculatus, provides insights into evolutionary adaptation and several complex traits.</title>
        <authorList>
            <person name="Schartl M."/>
            <person name="Walter R.B."/>
            <person name="Shen Y."/>
            <person name="Garcia T."/>
            <person name="Catchen J."/>
            <person name="Amores A."/>
            <person name="Braasch I."/>
            <person name="Chalopin D."/>
            <person name="Volff J.N."/>
            <person name="Lesch K.P."/>
            <person name="Bisazza A."/>
            <person name="Minx P."/>
            <person name="Hillier L."/>
            <person name="Wilson R.K."/>
            <person name="Fuerstenberg S."/>
            <person name="Boore J."/>
            <person name="Searle S."/>
            <person name="Postlethwait J.H."/>
            <person name="Warren W.C."/>
        </authorList>
    </citation>
    <scope>NUCLEOTIDE SEQUENCE [LARGE SCALE GENOMIC DNA]</scope>
    <source>
        <strain evidence="10">JP 163 A</strain>
    </source>
</reference>
<dbReference type="GO" id="GO:0005576">
    <property type="term" value="C:extracellular region"/>
    <property type="evidence" value="ECO:0007669"/>
    <property type="project" value="UniProtKB-SubCell"/>
</dbReference>
<evidence type="ECO:0000256" key="8">
    <source>
        <dbReference type="SAM" id="SignalP"/>
    </source>
</evidence>
<keyword evidence="8" id="KW-0732">Signal</keyword>
<dbReference type="Pfam" id="PF06446">
    <property type="entry name" value="Hepcidin"/>
    <property type="match status" value="1"/>
</dbReference>
<reference evidence="9" key="4">
    <citation type="submission" date="2025-09" db="UniProtKB">
        <authorList>
            <consortium name="Ensembl"/>
        </authorList>
    </citation>
    <scope>IDENTIFICATION</scope>
    <source>
        <strain evidence="9">JP 163 A</strain>
    </source>
</reference>
<organism evidence="9 10">
    <name type="scientific">Xiphophorus maculatus</name>
    <name type="common">Southern platyfish</name>
    <name type="synonym">Platypoecilus maculatus</name>
    <dbReference type="NCBI Taxonomy" id="8083"/>
    <lineage>
        <taxon>Eukaryota</taxon>
        <taxon>Metazoa</taxon>
        <taxon>Chordata</taxon>
        <taxon>Craniata</taxon>
        <taxon>Vertebrata</taxon>
        <taxon>Euteleostomi</taxon>
        <taxon>Actinopterygii</taxon>
        <taxon>Neopterygii</taxon>
        <taxon>Teleostei</taxon>
        <taxon>Neoteleostei</taxon>
        <taxon>Acanthomorphata</taxon>
        <taxon>Ovalentaria</taxon>
        <taxon>Atherinomorphae</taxon>
        <taxon>Cyprinodontiformes</taxon>
        <taxon>Poeciliidae</taxon>
        <taxon>Poeciliinae</taxon>
        <taxon>Xiphophorus</taxon>
    </lineage>
</organism>
<reference evidence="9" key="3">
    <citation type="submission" date="2025-08" db="UniProtKB">
        <authorList>
            <consortium name="Ensembl"/>
        </authorList>
    </citation>
    <scope>IDENTIFICATION</scope>
    <source>
        <strain evidence="9">JP 163 A</strain>
    </source>
</reference>
<sequence>MKTFAVAATVSLLLPSLCVHENSAVPVDEARTLLQSPFFHWSAQVDENKMKENEYPGPARCRFCCGCCLADVCGLCCD</sequence>
<comment type="similarity">
    <text evidence="2">Belongs to the hepcidin family.</text>
</comment>
<feature type="chain" id="PRO_5017274277" description="Hepcidin" evidence="8">
    <location>
        <begin position="25"/>
        <end position="78"/>
    </location>
</feature>
<feature type="signal peptide" evidence="8">
    <location>
        <begin position="1"/>
        <end position="24"/>
    </location>
</feature>
<keyword evidence="3" id="KW-0964">Secreted</keyword>
<accession>A0A3B5PVJ9</accession>
<keyword evidence="5" id="KW-0372">Hormone</keyword>
<evidence type="ECO:0000313" key="9">
    <source>
        <dbReference type="Ensembl" id="ENSXMAP00000021716.1"/>
    </source>
</evidence>
<evidence type="ECO:0000256" key="2">
    <source>
        <dbReference type="ARBA" id="ARBA00008022"/>
    </source>
</evidence>
<dbReference type="InterPro" id="IPR010500">
    <property type="entry name" value="Hepcidin"/>
</dbReference>
<dbReference type="AlphaFoldDB" id="A0A3B5PVJ9"/>
<keyword evidence="6" id="KW-0044">Antibiotic</keyword>
<reference evidence="10" key="1">
    <citation type="submission" date="2012-01" db="EMBL/GenBank/DDBJ databases">
        <authorList>
            <person name="Walter R."/>
            <person name="Schartl M."/>
            <person name="Warren W."/>
        </authorList>
    </citation>
    <scope>NUCLEOTIDE SEQUENCE [LARGE SCALE GENOMIC DNA]</scope>
    <source>
        <strain evidence="10">JP 163 A</strain>
    </source>
</reference>
<dbReference type="GO" id="GO:0005179">
    <property type="term" value="F:hormone activity"/>
    <property type="evidence" value="ECO:0007669"/>
    <property type="project" value="UniProtKB-KW"/>
</dbReference>
<evidence type="ECO:0000256" key="5">
    <source>
        <dbReference type="ARBA" id="ARBA00022702"/>
    </source>
</evidence>
<dbReference type="GeneTree" id="ENSGT01140000286745"/>
<proteinExistence type="inferred from homology"/>
<dbReference type="GO" id="GO:0006879">
    <property type="term" value="P:intracellular iron ion homeostasis"/>
    <property type="evidence" value="ECO:0007669"/>
    <property type="project" value="InterPro"/>
</dbReference>
<dbReference type="GO" id="GO:0042742">
    <property type="term" value="P:defense response to bacterium"/>
    <property type="evidence" value="ECO:0007669"/>
    <property type="project" value="UniProtKB-KW"/>
</dbReference>
<keyword evidence="10" id="KW-1185">Reference proteome</keyword>
<dbReference type="InParanoid" id="A0A3B5PVJ9"/>
<keyword evidence="4" id="KW-0929">Antimicrobial</keyword>
<protein>
    <recommendedName>
        <fullName evidence="11">Hepcidin</fullName>
    </recommendedName>
</protein>
<evidence type="ECO:0000256" key="1">
    <source>
        <dbReference type="ARBA" id="ARBA00004613"/>
    </source>
</evidence>
<evidence type="ECO:0000256" key="7">
    <source>
        <dbReference type="ARBA" id="ARBA00023157"/>
    </source>
</evidence>
<keyword evidence="7" id="KW-1015">Disulfide bond</keyword>
<dbReference type="Ensembl" id="ENSXMAT00000022845.1">
    <property type="protein sequence ID" value="ENSXMAP00000021716.1"/>
    <property type="gene ID" value="ENSXMAG00000021888.1"/>
</dbReference>
<dbReference type="Proteomes" id="UP000002852">
    <property type="component" value="Unassembled WGS sequence"/>
</dbReference>
<evidence type="ECO:0000256" key="4">
    <source>
        <dbReference type="ARBA" id="ARBA00022529"/>
    </source>
</evidence>
<name>A0A3B5PVJ9_XIPMA</name>